<organism evidence="1">
    <name type="scientific">Anopheles darlingi</name>
    <name type="common">Mosquito</name>
    <dbReference type="NCBI Taxonomy" id="43151"/>
    <lineage>
        <taxon>Eukaryota</taxon>
        <taxon>Metazoa</taxon>
        <taxon>Ecdysozoa</taxon>
        <taxon>Arthropoda</taxon>
        <taxon>Hexapoda</taxon>
        <taxon>Insecta</taxon>
        <taxon>Pterygota</taxon>
        <taxon>Neoptera</taxon>
        <taxon>Endopterygota</taxon>
        <taxon>Diptera</taxon>
        <taxon>Nematocera</taxon>
        <taxon>Culicoidea</taxon>
        <taxon>Culicidae</taxon>
        <taxon>Anophelinae</taxon>
        <taxon>Anopheles</taxon>
    </lineage>
</organism>
<sequence length="68" mass="7450">MEHPVAIIAVTTAVAATAVATCTSMNLPSRYLLRYHTFLTYRKTHCLHIDSVHCPAVFLHPAVPACSE</sequence>
<accession>A0A2M4DCL0</accession>
<proteinExistence type="predicted"/>
<protein>
    <submittedName>
        <fullName evidence="1">Putative secreted protein</fullName>
    </submittedName>
</protein>
<dbReference type="AlphaFoldDB" id="A0A2M4DCL0"/>
<name>A0A2M4DCL0_ANODA</name>
<evidence type="ECO:0000313" key="1">
    <source>
        <dbReference type="EMBL" id="MBW75324.1"/>
    </source>
</evidence>
<dbReference type="EMBL" id="GGFL01011146">
    <property type="protein sequence ID" value="MBW75324.1"/>
    <property type="molecule type" value="Transcribed_RNA"/>
</dbReference>
<reference evidence="1" key="1">
    <citation type="submission" date="2018-01" db="EMBL/GenBank/DDBJ databases">
        <title>An insight into the sialome of Amazonian anophelines.</title>
        <authorList>
            <person name="Ribeiro J.M."/>
            <person name="Scarpassa V."/>
            <person name="Calvo E."/>
        </authorList>
    </citation>
    <scope>NUCLEOTIDE SEQUENCE</scope>
</reference>